<evidence type="ECO:0000256" key="3">
    <source>
        <dbReference type="ARBA" id="ARBA00020586"/>
    </source>
</evidence>
<dbReference type="RefSeq" id="WP_381739213.1">
    <property type="nucleotide sequence ID" value="NZ_JBHSDP010000014.1"/>
</dbReference>
<feature type="domain" description="N-acetyltransferase" evidence="6">
    <location>
        <begin position="15"/>
        <end position="185"/>
    </location>
</feature>
<protein>
    <recommendedName>
        <fullName evidence="3">Lysine N-acyltransferase MbtK</fullName>
    </recommendedName>
    <alternativeName>
        <fullName evidence="5">Mycobactin synthase protein K</fullName>
    </alternativeName>
</protein>
<evidence type="ECO:0000259" key="6">
    <source>
        <dbReference type="PROSITE" id="PS51186"/>
    </source>
</evidence>
<keyword evidence="4" id="KW-0046">Antibiotic resistance</keyword>
<dbReference type="Gene3D" id="3.40.630.30">
    <property type="match status" value="1"/>
</dbReference>
<accession>A0ABV8TDZ3</accession>
<dbReference type="SUPFAM" id="SSF55729">
    <property type="entry name" value="Acyl-CoA N-acyltransferases (Nat)"/>
    <property type="match status" value="1"/>
</dbReference>
<keyword evidence="8" id="KW-1185">Reference proteome</keyword>
<evidence type="ECO:0000313" key="8">
    <source>
        <dbReference type="Proteomes" id="UP001595824"/>
    </source>
</evidence>
<keyword evidence="7" id="KW-0808">Transferase</keyword>
<dbReference type="PANTHER" id="PTHR31438:SF1">
    <property type="entry name" value="LYSINE N-ACYLTRANSFERASE C17G9.06C-RELATED"/>
    <property type="match status" value="1"/>
</dbReference>
<comment type="function">
    <text evidence="1">Acyltransferase required for the direct transfer of medium- to long-chain fatty acyl moieties from a carrier protein (MbtL) on to the epsilon-amino group of lysine residue in the mycobactin core.</text>
</comment>
<reference evidence="8" key="1">
    <citation type="journal article" date="2019" name="Int. J. Syst. Evol. Microbiol.">
        <title>The Global Catalogue of Microorganisms (GCM) 10K type strain sequencing project: providing services to taxonomists for standard genome sequencing and annotation.</title>
        <authorList>
            <consortium name="The Broad Institute Genomics Platform"/>
            <consortium name="The Broad Institute Genome Sequencing Center for Infectious Disease"/>
            <person name="Wu L."/>
            <person name="Ma J."/>
        </authorList>
    </citation>
    <scope>NUCLEOTIDE SEQUENCE [LARGE SCALE GENOMIC DNA]</scope>
    <source>
        <strain evidence="8">PCU 347</strain>
    </source>
</reference>
<dbReference type="InterPro" id="IPR000182">
    <property type="entry name" value="GNAT_dom"/>
</dbReference>
<dbReference type="Proteomes" id="UP001595824">
    <property type="component" value="Unassembled WGS sequence"/>
</dbReference>
<evidence type="ECO:0000313" key="7">
    <source>
        <dbReference type="EMBL" id="MFC4328875.1"/>
    </source>
</evidence>
<keyword evidence="7" id="KW-0012">Acyltransferase</keyword>
<dbReference type="SMART" id="SM01006">
    <property type="entry name" value="AlcB"/>
    <property type="match status" value="1"/>
</dbReference>
<organism evidence="7 8">
    <name type="scientific">Streptomyces andamanensis</name>
    <dbReference type="NCBI Taxonomy" id="1565035"/>
    <lineage>
        <taxon>Bacteria</taxon>
        <taxon>Bacillati</taxon>
        <taxon>Actinomycetota</taxon>
        <taxon>Actinomycetes</taxon>
        <taxon>Kitasatosporales</taxon>
        <taxon>Streptomycetaceae</taxon>
        <taxon>Streptomyces</taxon>
    </lineage>
</organism>
<dbReference type="PANTHER" id="PTHR31438">
    <property type="entry name" value="LYSINE N-ACYLTRANSFERASE C17G9.06C-RELATED"/>
    <property type="match status" value="1"/>
</dbReference>
<proteinExistence type="predicted"/>
<dbReference type="Pfam" id="PF13523">
    <property type="entry name" value="Acetyltransf_8"/>
    <property type="match status" value="1"/>
</dbReference>
<comment type="pathway">
    <text evidence="2">Siderophore biosynthesis; mycobactin biosynthesis.</text>
</comment>
<sequence>MPNAAPSRSGSPGPIEFRALGHADLPLLHRWLSAPHVRAWWRDALSPEEVERKYGPRIDGAGPTRCFVIEAGGDPIGMIQGYRHADLPAGDRAIGIPAAAGIDYLIGDASRCGHGTGSRVISAFAAVLFRLHPDVSTIVATPQKDNTASCRALEKAGFTLSHDAVLDTGDPSDSGVSAVYALPRPA</sequence>
<dbReference type="InterPro" id="IPR016181">
    <property type="entry name" value="Acyl_CoA_acyltransferase"/>
</dbReference>
<gene>
    <name evidence="7" type="ORF">ACFPC0_13790</name>
</gene>
<dbReference type="InterPro" id="IPR019432">
    <property type="entry name" value="Acyltransferase_MbtK/IucB-like"/>
</dbReference>
<comment type="caution">
    <text evidence="7">The sequence shown here is derived from an EMBL/GenBank/DDBJ whole genome shotgun (WGS) entry which is preliminary data.</text>
</comment>
<dbReference type="PROSITE" id="PS51186">
    <property type="entry name" value="GNAT"/>
    <property type="match status" value="1"/>
</dbReference>
<evidence type="ECO:0000256" key="5">
    <source>
        <dbReference type="ARBA" id="ARBA00031122"/>
    </source>
</evidence>
<evidence type="ECO:0000256" key="2">
    <source>
        <dbReference type="ARBA" id="ARBA00005102"/>
    </source>
</evidence>
<name>A0ABV8TDZ3_9ACTN</name>
<dbReference type="EMBL" id="JBHSDP010000014">
    <property type="protein sequence ID" value="MFC4328875.1"/>
    <property type="molecule type" value="Genomic_DNA"/>
</dbReference>
<evidence type="ECO:0000256" key="1">
    <source>
        <dbReference type="ARBA" id="ARBA00003818"/>
    </source>
</evidence>
<dbReference type="GO" id="GO:0016746">
    <property type="term" value="F:acyltransferase activity"/>
    <property type="evidence" value="ECO:0007669"/>
    <property type="project" value="UniProtKB-KW"/>
</dbReference>
<evidence type="ECO:0000256" key="4">
    <source>
        <dbReference type="ARBA" id="ARBA00023251"/>
    </source>
</evidence>